<comment type="catalytic activity">
    <reaction evidence="1">
        <text>Random endo-hydrolysis of N-acetyl-beta-D-glucosaminide (1-&gt;4)-beta-linkages in chitin and chitodextrins.</text>
        <dbReference type="EC" id="3.2.1.14"/>
    </reaction>
</comment>
<proteinExistence type="inferred from homology"/>
<dbReference type="Gene3D" id="3.10.50.10">
    <property type="match status" value="1"/>
</dbReference>
<evidence type="ECO:0000259" key="8">
    <source>
        <dbReference type="PROSITE" id="PS50853"/>
    </source>
</evidence>
<comment type="similarity">
    <text evidence="2">Belongs to the glycosyl hydrolase 18 family. Chitinase class II subfamily.</text>
</comment>
<dbReference type="PROSITE" id="PS01095">
    <property type="entry name" value="GH18_1"/>
    <property type="match status" value="1"/>
</dbReference>
<dbReference type="EMBL" id="CP003389">
    <property type="protein sequence ID" value="AFE08338.1"/>
    <property type="molecule type" value="Genomic_DNA"/>
</dbReference>
<feature type="domain" description="Fibronectin type-III" evidence="8">
    <location>
        <begin position="39"/>
        <end position="130"/>
    </location>
</feature>
<dbReference type="Pfam" id="PF00704">
    <property type="entry name" value="Glyco_hydro_18"/>
    <property type="match status" value="1"/>
</dbReference>
<dbReference type="HOGENOM" id="CLU_456171_0_0_7"/>
<evidence type="ECO:0000256" key="4">
    <source>
        <dbReference type="ARBA" id="ARBA00022801"/>
    </source>
</evidence>
<name>H8MLV9_CORCM</name>
<evidence type="ECO:0000256" key="2">
    <source>
        <dbReference type="ARBA" id="ARBA00009121"/>
    </source>
</evidence>
<evidence type="ECO:0000256" key="7">
    <source>
        <dbReference type="RuleBase" id="RU000489"/>
    </source>
</evidence>
<evidence type="ECO:0000259" key="9">
    <source>
        <dbReference type="PROSITE" id="PS51910"/>
    </source>
</evidence>
<feature type="domain" description="GH18" evidence="9">
    <location>
        <begin position="236"/>
        <end position="591"/>
    </location>
</feature>
<gene>
    <name evidence="10" type="primary">chiA2</name>
    <name evidence="10" type="ordered locus">COCOR_03522</name>
</gene>
<dbReference type="AlphaFoldDB" id="H8MLV9"/>
<organism evidence="10 11">
    <name type="scientific">Corallococcus coralloides (strain ATCC 25202 / DSM 2259 / NBRC 100086 / M2)</name>
    <name type="common">Myxococcus coralloides</name>
    <dbReference type="NCBI Taxonomy" id="1144275"/>
    <lineage>
        <taxon>Bacteria</taxon>
        <taxon>Pseudomonadati</taxon>
        <taxon>Myxococcota</taxon>
        <taxon>Myxococcia</taxon>
        <taxon>Myxococcales</taxon>
        <taxon>Cystobacterineae</taxon>
        <taxon>Myxococcaceae</taxon>
        <taxon>Corallococcus</taxon>
    </lineage>
</organism>
<dbReference type="PROSITE" id="PS51257">
    <property type="entry name" value="PROKAR_LIPOPROTEIN"/>
    <property type="match status" value="1"/>
</dbReference>
<dbReference type="KEGG" id="ccx:COCOR_03522"/>
<dbReference type="InterPro" id="IPR050314">
    <property type="entry name" value="Glycosyl_Hydrlase_18"/>
</dbReference>
<dbReference type="EC" id="3.2.1.14" evidence="3"/>
<keyword evidence="4 7" id="KW-0378">Hydrolase</keyword>
<dbReference type="InterPro" id="IPR013783">
    <property type="entry name" value="Ig-like_fold"/>
</dbReference>
<dbReference type="InterPro" id="IPR001579">
    <property type="entry name" value="Glyco_hydro_18_chit_AS"/>
</dbReference>
<dbReference type="InterPro" id="IPR011583">
    <property type="entry name" value="Chitinase_II/V-like_cat"/>
</dbReference>
<dbReference type="PANTHER" id="PTHR11177:SF317">
    <property type="entry name" value="CHITINASE 12-RELATED"/>
    <property type="match status" value="1"/>
</dbReference>
<keyword evidence="5" id="KW-0119">Carbohydrate metabolism</keyword>
<keyword evidence="5" id="KW-0624">Polysaccharide degradation</keyword>
<evidence type="ECO:0000313" key="10">
    <source>
        <dbReference type="EMBL" id="AFE08338.1"/>
    </source>
</evidence>
<dbReference type="InterPro" id="IPR003961">
    <property type="entry name" value="FN3_dom"/>
</dbReference>
<evidence type="ECO:0000256" key="3">
    <source>
        <dbReference type="ARBA" id="ARBA00012729"/>
    </source>
</evidence>
<dbReference type="PRINTS" id="PR00014">
    <property type="entry name" value="FNTYPEIII"/>
</dbReference>
<keyword evidence="11" id="KW-1185">Reference proteome</keyword>
<dbReference type="InParanoid" id="H8MLV9"/>
<reference evidence="10 11" key="1">
    <citation type="journal article" date="2012" name="J. Bacteriol.">
        <title>Complete Genome Sequence of the Fruiting Myxobacterium Corallococcus coralloides DSM 2259.</title>
        <authorList>
            <person name="Huntley S."/>
            <person name="Zhang Y."/>
            <person name="Treuner-Lange A."/>
            <person name="Kneip S."/>
            <person name="Sensen C.W."/>
            <person name="Sogaard-Andersen L."/>
        </authorList>
    </citation>
    <scope>NUCLEOTIDE SEQUENCE [LARGE SCALE GENOMIC DNA]</scope>
    <source>
        <strain evidence="11">ATCC 25202 / DSM 2259 / NBRC 100086 / M2</strain>
    </source>
</reference>
<accession>H8MLV9</accession>
<dbReference type="PROSITE" id="PS51910">
    <property type="entry name" value="GH18_2"/>
    <property type="match status" value="1"/>
</dbReference>
<evidence type="ECO:0000256" key="6">
    <source>
        <dbReference type="ARBA" id="ARBA00023295"/>
    </source>
</evidence>
<evidence type="ECO:0000256" key="5">
    <source>
        <dbReference type="ARBA" id="ARBA00023024"/>
    </source>
</evidence>
<feature type="domain" description="Fibronectin type-III" evidence="8">
    <location>
        <begin position="139"/>
        <end position="230"/>
    </location>
</feature>
<dbReference type="SMART" id="SM00636">
    <property type="entry name" value="Glyco_18"/>
    <property type="match status" value="1"/>
</dbReference>
<dbReference type="GO" id="GO:0008061">
    <property type="term" value="F:chitin binding"/>
    <property type="evidence" value="ECO:0007669"/>
    <property type="project" value="InterPro"/>
</dbReference>
<dbReference type="CDD" id="cd00063">
    <property type="entry name" value="FN3"/>
    <property type="match status" value="2"/>
</dbReference>
<dbReference type="GO" id="GO:0006032">
    <property type="term" value="P:chitin catabolic process"/>
    <property type="evidence" value="ECO:0007669"/>
    <property type="project" value="UniProtKB-KW"/>
</dbReference>
<sequence length="591" mass="63972">MNSHWSKPMQRCVVLALAGMLGGCDLGMGPDKEEAPPAAPEAPQQVVAQPADASALVTWTVPPRDGGSPILYYVVRCIPECGGALVNAPDTQATIRGLNNAFPYAFKVAAVNAMGEGPGSINSEIVTPQAGMSIANPTVPGQPRAVNPTAGNGQAYVSWLAPASFGGRPLSYYKIMAEPGGLTQRVNAPSSGMLFEGLANGTAYTFTVCAANEMGEGPCTRAPAQVSPRSGGAPVSWVMGYWVGYQKDLYPAETVDMSLLTHVVMGRIRPKVDGTVTKVFDISEHEGPIQARNIEKQAHAAGKKALLMLGGMDEYKGFKGATETVEKRRNFARNIVDAVREFGYDGVDVDWEPIILPEDGPPLLALLDDLRALDDKLIITVPVGWVNSNFSMSKEDEEFHRQLVARVDQMNIMSYKMSGDWQDWQTWHSSPLFGDTLAHPTSVSTSVKAFLAAGIPAQRLGVGIGFFGTCWKNVTEPGQPVDGPNNPYEEESDNRMSYANIQKEYLPHMKYIWDEKARVPYLSNADAFGPQSCNYISYEDIPSVTEKGRWARELGLGGGIIWTINQGHIKEAPAGERDPLLKAVHTAFLKP</sequence>
<dbReference type="SMART" id="SM00060">
    <property type="entry name" value="FN3"/>
    <property type="match status" value="2"/>
</dbReference>
<dbReference type="STRING" id="1144275.COCOR_03522"/>
<dbReference type="SUPFAM" id="SSF51445">
    <property type="entry name" value="(Trans)glycosidases"/>
    <property type="match status" value="1"/>
</dbReference>
<dbReference type="PANTHER" id="PTHR11177">
    <property type="entry name" value="CHITINASE"/>
    <property type="match status" value="1"/>
</dbReference>
<dbReference type="Gene3D" id="3.20.20.80">
    <property type="entry name" value="Glycosidases"/>
    <property type="match status" value="1"/>
</dbReference>
<dbReference type="eggNOG" id="COG3325">
    <property type="taxonomic scope" value="Bacteria"/>
</dbReference>
<dbReference type="InterPro" id="IPR036116">
    <property type="entry name" value="FN3_sf"/>
</dbReference>
<keyword evidence="5" id="KW-0146">Chitin degradation</keyword>
<dbReference type="InterPro" id="IPR029070">
    <property type="entry name" value="Chitinase_insertion_sf"/>
</dbReference>
<dbReference type="SUPFAM" id="SSF54556">
    <property type="entry name" value="Chitinase insertion domain"/>
    <property type="match status" value="1"/>
</dbReference>
<dbReference type="Gene3D" id="2.60.40.10">
    <property type="entry name" value="Immunoglobulins"/>
    <property type="match status" value="2"/>
</dbReference>
<dbReference type="Pfam" id="PF00041">
    <property type="entry name" value="fn3"/>
    <property type="match status" value="2"/>
</dbReference>
<protein>
    <recommendedName>
        <fullName evidence="3">chitinase</fullName>
        <ecNumber evidence="3">3.2.1.14</ecNumber>
    </recommendedName>
</protein>
<dbReference type="GO" id="GO:0005975">
    <property type="term" value="P:carbohydrate metabolic process"/>
    <property type="evidence" value="ECO:0007669"/>
    <property type="project" value="InterPro"/>
</dbReference>
<dbReference type="PROSITE" id="PS50853">
    <property type="entry name" value="FN3"/>
    <property type="match status" value="2"/>
</dbReference>
<evidence type="ECO:0000256" key="1">
    <source>
        <dbReference type="ARBA" id="ARBA00000822"/>
    </source>
</evidence>
<dbReference type="InterPro" id="IPR001223">
    <property type="entry name" value="Glyco_hydro18_cat"/>
</dbReference>
<evidence type="ECO:0000313" key="11">
    <source>
        <dbReference type="Proteomes" id="UP000007587"/>
    </source>
</evidence>
<dbReference type="GO" id="GO:0008843">
    <property type="term" value="F:endochitinase activity"/>
    <property type="evidence" value="ECO:0007669"/>
    <property type="project" value="UniProtKB-EC"/>
</dbReference>
<dbReference type="InterPro" id="IPR017853">
    <property type="entry name" value="GH"/>
</dbReference>
<dbReference type="SUPFAM" id="SSF49265">
    <property type="entry name" value="Fibronectin type III"/>
    <property type="match status" value="1"/>
</dbReference>
<dbReference type="Proteomes" id="UP000007587">
    <property type="component" value="Chromosome"/>
</dbReference>
<reference evidence="11" key="2">
    <citation type="submission" date="2012-03" db="EMBL/GenBank/DDBJ databases">
        <title>Genome sequence of the fruiting myxobacterium Corallococcus coralloides DSM 2259.</title>
        <authorList>
            <person name="Huntley S."/>
            <person name="Zhang Y."/>
            <person name="Treuner-Lange A."/>
            <person name="Sensen C.W."/>
            <person name="Sogaard-Andersen L."/>
        </authorList>
    </citation>
    <scope>NUCLEOTIDE SEQUENCE [LARGE SCALE GENOMIC DNA]</scope>
    <source>
        <strain evidence="11">ATCC 25202 / DSM 2259 / NBRC 100086 / M2</strain>
    </source>
</reference>
<keyword evidence="6 7" id="KW-0326">Glycosidase</keyword>